<protein>
    <submittedName>
        <fullName evidence="3">Isoquinoline 1-oxidoreductase subunit beta</fullName>
        <ecNumber evidence="3">1.3.99.16</ecNumber>
    </submittedName>
</protein>
<dbReference type="PIRSF" id="PIRSF036389">
    <property type="entry name" value="IOR_B"/>
    <property type="match status" value="1"/>
</dbReference>
<feature type="domain" description="Aldehyde oxidase/xanthine dehydrogenase a/b hammerhead" evidence="2">
    <location>
        <begin position="240"/>
        <end position="317"/>
    </location>
</feature>
<dbReference type="SMART" id="SM01008">
    <property type="entry name" value="Ald_Xan_dh_C"/>
    <property type="match status" value="1"/>
</dbReference>
<evidence type="ECO:0000313" key="4">
    <source>
        <dbReference type="Proteomes" id="UP000193900"/>
    </source>
</evidence>
<evidence type="ECO:0000256" key="1">
    <source>
        <dbReference type="SAM" id="Phobius"/>
    </source>
</evidence>
<dbReference type="InterPro" id="IPR000674">
    <property type="entry name" value="Ald_Oxase/Xan_DH_a/b"/>
</dbReference>
<dbReference type="Gene3D" id="3.30.365.10">
    <property type="entry name" value="Aldehyde oxidase/xanthine dehydrogenase, molybdopterin binding domain"/>
    <property type="match status" value="4"/>
</dbReference>
<sequence>MGTLRKVGRRAFLIGSAAIAGGVAFGTFMVARPHANPLEDGLAEDEATFNPWVKISADRITLITPHADIGQGVVHMQATLIAEELDLDHGQFLTEYGPPSPAYYNHAFAAEGAPFLSTDTSLGAETARAALGAFVKVTGLQGTGGSTSTPDSFDKLRQAGAVARETLKLAAAEVSGIAVNELKTESGAVVLPDGTRLPYTDLAATAATLDPVQQVTLRSPDRWRLIGKPSERRDVVAKSTGRQLYGIDLEVPGMVHATVRTNPRRAAMLGYDASAARDMPGVRDIIEITNGIAVLADNTWRAFQAARAVEIDWAPAPYPPEQADHWAEVARSFTEDRLDRLWRDIGDAGAALSAAEVIEAEYRTPYVAHQPLEPLNAIVRVTDDGAEVWTGHQTPGFLQQVVADVTGHEPDAVVFHNQHSGGSFGHRLELDFVRQAAEIATRLSGTPIKMTYAREEDFVQDFPRHIGMARGRGAIRDGQVRTIDIQVAAVSALRSQFRRLGQPSPGPDLQIPAGVWNAPYGNLSDFRVRAYAVPELAPTSSWRSVGASSGGFYIESFLDELIRAAGADPIDERLRLIDSPVAAEVLRTVAEMSDWGAPLGEGKGRGVALVESFGVPVAEVVEVTNTPDGIRVDKVWVAADAGMIVDPVNTENQIQGGVVWGLGHAINSEVTYSDGIAQQTNYHAAEGMRLYQTPQIEVRTLTNNRTVRGIGEPPVPPAAPALANAIFDATGQRLREMPFHNFIRFV</sequence>
<dbReference type="InterPro" id="IPR037165">
    <property type="entry name" value="AldOxase/xan_DH_Mopterin-bd_sf"/>
</dbReference>
<dbReference type="Proteomes" id="UP000193900">
    <property type="component" value="Unassembled WGS sequence"/>
</dbReference>
<dbReference type="AlphaFoldDB" id="A0A1Y5TR05"/>
<organism evidence="3 4">
    <name type="scientific">Roseisalinus antarcticus</name>
    <dbReference type="NCBI Taxonomy" id="254357"/>
    <lineage>
        <taxon>Bacteria</taxon>
        <taxon>Pseudomonadati</taxon>
        <taxon>Pseudomonadota</taxon>
        <taxon>Alphaproteobacteria</taxon>
        <taxon>Rhodobacterales</taxon>
        <taxon>Roseobacteraceae</taxon>
        <taxon>Roseisalinus</taxon>
    </lineage>
</organism>
<dbReference type="InterPro" id="IPR008274">
    <property type="entry name" value="AldOxase/xan_DH_MoCoBD1"/>
</dbReference>
<dbReference type="PROSITE" id="PS51318">
    <property type="entry name" value="TAT"/>
    <property type="match status" value="1"/>
</dbReference>
<dbReference type="SUPFAM" id="SSF56003">
    <property type="entry name" value="Molybdenum cofactor-binding domain"/>
    <property type="match status" value="2"/>
</dbReference>
<reference evidence="3 4" key="1">
    <citation type="submission" date="2017-03" db="EMBL/GenBank/DDBJ databases">
        <authorList>
            <person name="Afonso C.L."/>
            <person name="Miller P.J."/>
            <person name="Scott M.A."/>
            <person name="Spackman E."/>
            <person name="Goraichik I."/>
            <person name="Dimitrov K.M."/>
            <person name="Suarez D.L."/>
            <person name="Swayne D.E."/>
        </authorList>
    </citation>
    <scope>NUCLEOTIDE SEQUENCE [LARGE SCALE GENOMIC DNA]</scope>
    <source>
        <strain evidence="3 4">CECT 7023</strain>
    </source>
</reference>
<dbReference type="InterPro" id="IPR052516">
    <property type="entry name" value="N-heterocyclic_Hydroxylase"/>
</dbReference>
<keyword evidence="3" id="KW-0560">Oxidoreductase</keyword>
<dbReference type="InterPro" id="IPR006311">
    <property type="entry name" value="TAT_signal"/>
</dbReference>
<name>A0A1Y5TR05_9RHOB</name>
<dbReference type="RefSeq" id="WP_085880086.1">
    <property type="nucleotide sequence ID" value="NZ_FWFZ01000020.1"/>
</dbReference>
<dbReference type="InterPro" id="IPR012368">
    <property type="entry name" value="OxRdtase_Mopterin-bd_su_IorB"/>
</dbReference>
<gene>
    <name evidence="3" type="primary">iorB_2</name>
    <name evidence="3" type="ORF">ROA7023_03290</name>
</gene>
<proteinExistence type="predicted"/>
<dbReference type="PANTHER" id="PTHR47495">
    <property type="entry name" value="ALDEHYDE DEHYDROGENASE"/>
    <property type="match status" value="1"/>
</dbReference>
<dbReference type="GO" id="GO:0047121">
    <property type="term" value="F:isoquinoline 1-oxidoreductase activity"/>
    <property type="evidence" value="ECO:0007669"/>
    <property type="project" value="UniProtKB-EC"/>
</dbReference>
<feature type="transmembrane region" description="Helical" evidence="1">
    <location>
        <begin position="12"/>
        <end position="31"/>
    </location>
</feature>
<dbReference type="EC" id="1.3.99.16" evidence="3"/>
<dbReference type="OrthoDB" id="9767994at2"/>
<dbReference type="InterPro" id="IPR036856">
    <property type="entry name" value="Ald_Oxase/Xan_DH_a/b_sf"/>
</dbReference>
<evidence type="ECO:0000313" key="3">
    <source>
        <dbReference type="EMBL" id="SLN68057.1"/>
    </source>
</evidence>
<dbReference type="InterPro" id="IPR046867">
    <property type="entry name" value="AldOxase/xan_DH_MoCoBD2"/>
</dbReference>
<dbReference type="PANTHER" id="PTHR47495:SF1">
    <property type="entry name" value="BLL3820 PROTEIN"/>
    <property type="match status" value="1"/>
</dbReference>
<dbReference type="EMBL" id="FWFZ01000020">
    <property type="protein sequence ID" value="SLN68057.1"/>
    <property type="molecule type" value="Genomic_DNA"/>
</dbReference>
<evidence type="ECO:0000259" key="2">
    <source>
        <dbReference type="SMART" id="SM01008"/>
    </source>
</evidence>
<accession>A0A1Y5TR05</accession>
<keyword evidence="1" id="KW-0472">Membrane</keyword>
<dbReference type="Pfam" id="PF02738">
    <property type="entry name" value="MoCoBD_1"/>
    <property type="match status" value="1"/>
</dbReference>
<keyword evidence="1" id="KW-1133">Transmembrane helix</keyword>
<dbReference type="Gene3D" id="3.90.1170.50">
    <property type="entry name" value="Aldehyde oxidase/xanthine dehydrogenase, a/b hammerhead"/>
    <property type="match status" value="1"/>
</dbReference>
<keyword evidence="1" id="KW-0812">Transmembrane</keyword>
<dbReference type="SUPFAM" id="SSF54665">
    <property type="entry name" value="CO dehydrogenase molybdoprotein N-domain-like"/>
    <property type="match status" value="1"/>
</dbReference>
<dbReference type="Pfam" id="PF20256">
    <property type="entry name" value="MoCoBD_2"/>
    <property type="match status" value="1"/>
</dbReference>
<keyword evidence="4" id="KW-1185">Reference proteome</keyword>